<organism evidence="1">
    <name type="scientific">Arundo donax</name>
    <name type="common">Giant reed</name>
    <name type="synonym">Donax arundinaceus</name>
    <dbReference type="NCBI Taxonomy" id="35708"/>
    <lineage>
        <taxon>Eukaryota</taxon>
        <taxon>Viridiplantae</taxon>
        <taxon>Streptophyta</taxon>
        <taxon>Embryophyta</taxon>
        <taxon>Tracheophyta</taxon>
        <taxon>Spermatophyta</taxon>
        <taxon>Magnoliopsida</taxon>
        <taxon>Liliopsida</taxon>
        <taxon>Poales</taxon>
        <taxon>Poaceae</taxon>
        <taxon>PACMAD clade</taxon>
        <taxon>Arundinoideae</taxon>
        <taxon>Arundineae</taxon>
        <taxon>Arundo</taxon>
    </lineage>
</organism>
<dbReference type="AlphaFoldDB" id="A0A0A9B2X8"/>
<name>A0A0A9B2X8_ARUDO</name>
<evidence type="ECO:0000313" key="1">
    <source>
        <dbReference type="EMBL" id="JAD58369.1"/>
    </source>
</evidence>
<protein>
    <submittedName>
        <fullName evidence="1">Uncharacterized protein</fullName>
    </submittedName>
</protein>
<proteinExistence type="predicted"/>
<accession>A0A0A9B2X8</accession>
<reference evidence="1" key="1">
    <citation type="submission" date="2014-09" db="EMBL/GenBank/DDBJ databases">
        <authorList>
            <person name="Magalhaes I.L.F."/>
            <person name="Oliveira U."/>
            <person name="Santos F.R."/>
            <person name="Vidigal T.H.D.A."/>
            <person name="Brescovit A.D."/>
            <person name="Santos A.J."/>
        </authorList>
    </citation>
    <scope>NUCLEOTIDE SEQUENCE</scope>
    <source>
        <tissue evidence="1">Shoot tissue taken approximately 20 cm above the soil surface</tissue>
    </source>
</reference>
<reference evidence="1" key="2">
    <citation type="journal article" date="2015" name="Data Brief">
        <title>Shoot transcriptome of the giant reed, Arundo donax.</title>
        <authorList>
            <person name="Barrero R.A."/>
            <person name="Guerrero F.D."/>
            <person name="Moolhuijzen P."/>
            <person name="Goolsby J.A."/>
            <person name="Tidwell J."/>
            <person name="Bellgard S.E."/>
            <person name="Bellgard M.I."/>
        </authorList>
    </citation>
    <scope>NUCLEOTIDE SEQUENCE</scope>
    <source>
        <tissue evidence="1">Shoot tissue taken approximately 20 cm above the soil surface</tissue>
    </source>
</reference>
<sequence>MHTHDLQLQFSVRKFSSLCLIETNGKRRKTKNSKSKMKEMIRSKEMLLIDPLE</sequence>
<dbReference type="EMBL" id="GBRH01239526">
    <property type="protein sequence ID" value="JAD58369.1"/>
    <property type="molecule type" value="Transcribed_RNA"/>
</dbReference>